<dbReference type="SUPFAM" id="SSF54631">
    <property type="entry name" value="CBS-domain pair"/>
    <property type="match status" value="1"/>
</dbReference>
<evidence type="ECO:0000313" key="14">
    <source>
        <dbReference type="EMBL" id="KAF5402696.1"/>
    </source>
</evidence>
<feature type="domain" description="CNNM transmembrane" evidence="13">
    <location>
        <begin position="164"/>
        <end position="344"/>
    </location>
</feature>
<gene>
    <name evidence="14" type="ORF">PHET_03676</name>
</gene>
<dbReference type="PROSITE" id="PS51371">
    <property type="entry name" value="CBS"/>
    <property type="match status" value="1"/>
</dbReference>
<dbReference type="Gene3D" id="3.10.580.10">
    <property type="entry name" value="CBS-domain"/>
    <property type="match status" value="1"/>
</dbReference>
<evidence type="ECO:0000313" key="15">
    <source>
        <dbReference type="Proteomes" id="UP000748531"/>
    </source>
</evidence>
<keyword evidence="4" id="KW-0677">Repeat</keyword>
<feature type="region of interest" description="Disordered" evidence="9">
    <location>
        <begin position="845"/>
        <end position="868"/>
    </location>
</feature>
<evidence type="ECO:0000256" key="11">
    <source>
        <dbReference type="SAM" id="SignalP"/>
    </source>
</evidence>
<evidence type="ECO:0000256" key="2">
    <source>
        <dbReference type="ARBA" id="ARBA00010484"/>
    </source>
</evidence>
<sequence>MKPRISVIFSWLWILHVSSASSIKPTVYGLLPESYSSISDNIVVIQSNQPVLMTMFGLELDQITHIGFATVKKPSNSPCEHERVTGSFKVVPENANIATSVITLRELSRNEDAFYLCVRTSSSINGLLTSTDISENNSTDTSEVWFFTGSESTDDRISLRTTSTLMPIWVQVILIIILFFLSGLFSGLNLGLMSLDKTELKIIESAGAPSEKTYAKAIRPVREKGNLLLCTLLLGNVLVNTSLTILMDNLTGSGLYAVIGSTIGITLFGEIMPQAVCSRHGLAIGARTLWLTKLFMLITFPVAFPVSFVLDKILGEEMGQVYSREKLGVLIREQNVAGTVATDEMNIITGALALTTKTVADVMTPLSDAFMLSYSDVLDFHTMLNIYSHGYTRIPVYEGDRRNIRSVLNVKDLAFINTEDKVTVSTVCDFYNRSIIVVLDNTNLEAMLKEFRQGRTHMAFVERLVTDGEGDPYRETIGLVTLEDVIEEIIQAEIVDETDILTDNVHHQPRQVRKRDFHMFRMPDNHRYPRLSPQLKIAALRHLASNVESFHERYMCYSVLQSFLNANIVVECVYNPKDDEANVLYRPNQWANYAILLLQGRAHVQIGNEGLLFEAGPFVMFGEIVLKRVNAMFPELNEKTDPAVCSARLASEARFVPDYLLKAVTNLQYLRITPEHYLVARRLSTVILRLANSGKSRLSSSQADNSSLLVPKLHQLPGLGPVRINSHDMFQNAWDHHVVRLREASVAAAVASTIGEHHNNTTNTHSDDGLSATCQSPSPPVPSPPQQDRALNSIRIVRPYNCTTPSPHASSDDSTIHKRNSLFIPHSGDVLASRPDEIRAFVSHTNELTNSDGDPTHPFRSKPRAVHT</sequence>
<evidence type="ECO:0000256" key="4">
    <source>
        <dbReference type="ARBA" id="ARBA00022737"/>
    </source>
</evidence>
<feature type="transmembrane region" description="Helical" evidence="10">
    <location>
        <begin position="253"/>
        <end position="269"/>
    </location>
</feature>
<evidence type="ECO:0000256" key="6">
    <source>
        <dbReference type="ARBA" id="ARBA00023136"/>
    </source>
</evidence>
<dbReference type="OrthoDB" id="5353557at2759"/>
<keyword evidence="7" id="KW-0129">CBS domain</keyword>
<keyword evidence="15" id="KW-1185">Reference proteome</keyword>
<dbReference type="InterPro" id="IPR000644">
    <property type="entry name" value="CBS_dom"/>
</dbReference>
<feature type="signal peptide" evidence="11">
    <location>
        <begin position="1"/>
        <end position="20"/>
    </location>
</feature>
<dbReference type="FunFam" id="3.10.580.10:FF:000006">
    <property type="entry name" value="DUF21 and CBS domain protein"/>
    <property type="match status" value="1"/>
</dbReference>
<dbReference type="GO" id="GO:0008340">
    <property type="term" value="P:determination of adult lifespan"/>
    <property type="evidence" value="ECO:0007669"/>
    <property type="project" value="UniProtKB-ARBA"/>
</dbReference>
<comment type="caution">
    <text evidence="14">The sequence shown here is derived from an EMBL/GenBank/DDBJ whole genome shotgun (WGS) entry which is preliminary data.</text>
</comment>
<dbReference type="GO" id="GO:1905941">
    <property type="term" value="P:positive regulation of gonad development"/>
    <property type="evidence" value="ECO:0007669"/>
    <property type="project" value="UniProtKB-ARBA"/>
</dbReference>
<dbReference type="CDD" id="cd04590">
    <property type="entry name" value="CBS_pair_CorC_HlyC_assoc"/>
    <property type="match status" value="1"/>
</dbReference>
<name>A0A8J4WIY4_9TREM</name>
<evidence type="ECO:0000256" key="9">
    <source>
        <dbReference type="SAM" id="MobiDB-lite"/>
    </source>
</evidence>
<feature type="transmembrane region" description="Helical" evidence="10">
    <location>
        <begin position="168"/>
        <end position="192"/>
    </location>
</feature>
<feature type="transmembrane region" description="Helical" evidence="10">
    <location>
        <begin position="226"/>
        <end position="247"/>
    </location>
</feature>
<evidence type="ECO:0000256" key="5">
    <source>
        <dbReference type="ARBA" id="ARBA00022989"/>
    </source>
</evidence>
<dbReference type="EMBL" id="LUCH01001657">
    <property type="protein sequence ID" value="KAF5402696.1"/>
    <property type="molecule type" value="Genomic_DNA"/>
</dbReference>
<feature type="region of interest" description="Disordered" evidence="9">
    <location>
        <begin position="757"/>
        <end position="787"/>
    </location>
</feature>
<dbReference type="Proteomes" id="UP000748531">
    <property type="component" value="Unassembled WGS sequence"/>
</dbReference>
<evidence type="ECO:0000256" key="7">
    <source>
        <dbReference type="PROSITE-ProRule" id="PRU00703"/>
    </source>
</evidence>
<feature type="chain" id="PRO_5035301896" evidence="11">
    <location>
        <begin position="21"/>
        <end position="868"/>
    </location>
</feature>
<dbReference type="Pfam" id="PF01595">
    <property type="entry name" value="CNNM"/>
    <property type="match status" value="1"/>
</dbReference>
<evidence type="ECO:0000256" key="3">
    <source>
        <dbReference type="ARBA" id="ARBA00022692"/>
    </source>
</evidence>
<feature type="transmembrane region" description="Helical" evidence="10">
    <location>
        <begin position="290"/>
        <end position="310"/>
    </location>
</feature>
<evidence type="ECO:0000256" key="8">
    <source>
        <dbReference type="PROSITE-ProRule" id="PRU01193"/>
    </source>
</evidence>
<accession>A0A8J4WIY4</accession>
<dbReference type="InterPro" id="IPR044751">
    <property type="entry name" value="Ion_transp-like_CBS"/>
</dbReference>
<feature type="domain" description="CBS" evidence="12">
    <location>
        <begin position="431"/>
        <end position="497"/>
    </location>
</feature>
<dbReference type="InterPro" id="IPR002550">
    <property type="entry name" value="CNNM"/>
</dbReference>
<proteinExistence type="inferred from homology"/>
<dbReference type="InterPro" id="IPR045095">
    <property type="entry name" value="ACDP"/>
</dbReference>
<dbReference type="GO" id="GO:0032026">
    <property type="term" value="P:response to magnesium ion"/>
    <property type="evidence" value="ECO:0007669"/>
    <property type="project" value="UniProtKB-ARBA"/>
</dbReference>
<dbReference type="GO" id="GO:0022857">
    <property type="term" value="F:transmembrane transporter activity"/>
    <property type="evidence" value="ECO:0007669"/>
    <property type="project" value="TreeGrafter"/>
</dbReference>
<comment type="similarity">
    <text evidence="2">Belongs to the ACDP family.</text>
</comment>
<evidence type="ECO:0000256" key="10">
    <source>
        <dbReference type="SAM" id="Phobius"/>
    </source>
</evidence>
<evidence type="ECO:0000256" key="1">
    <source>
        <dbReference type="ARBA" id="ARBA00004141"/>
    </source>
</evidence>
<reference evidence="14" key="1">
    <citation type="submission" date="2019-05" db="EMBL/GenBank/DDBJ databases">
        <title>Annotation for the trematode Paragonimus heterotremus.</title>
        <authorList>
            <person name="Choi Y.-J."/>
        </authorList>
    </citation>
    <scope>NUCLEOTIDE SEQUENCE</scope>
    <source>
        <strain evidence="14">LC</strain>
    </source>
</reference>
<dbReference type="GO" id="GO:0005886">
    <property type="term" value="C:plasma membrane"/>
    <property type="evidence" value="ECO:0007669"/>
    <property type="project" value="TreeGrafter"/>
</dbReference>
<comment type="subcellular location">
    <subcellularLocation>
        <location evidence="1">Membrane</location>
        <topology evidence="1">Multi-pass membrane protein</topology>
    </subcellularLocation>
</comment>
<dbReference type="PANTHER" id="PTHR12064">
    <property type="entry name" value="METAL TRANSPORTER CNNM"/>
    <property type="match status" value="1"/>
</dbReference>
<dbReference type="InterPro" id="IPR046342">
    <property type="entry name" value="CBS_dom_sf"/>
</dbReference>
<keyword evidence="3 8" id="KW-0812">Transmembrane</keyword>
<dbReference type="Pfam" id="PF25562">
    <property type="entry name" value="CNBH_CNNM2_C"/>
    <property type="match status" value="1"/>
</dbReference>
<keyword evidence="5 8" id="KW-1133">Transmembrane helix</keyword>
<evidence type="ECO:0000259" key="12">
    <source>
        <dbReference type="PROSITE" id="PS51371"/>
    </source>
</evidence>
<evidence type="ECO:0000259" key="13">
    <source>
        <dbReference type="PROSITE" id="PS51846"/>
    </source>
</evidence>
<dbReference type="GO" id="GO:0040018">
    <property type="term" value="P:positive regulation of multicellular organism growth"/>
    <property type="evidence" value="ECO:0007669"/>
    <property type="project" value="UniProtKB-ARBA"/>
</dbReference>
<keyword evidence="11" id="KW-0732">Signal</keyword>
<dbReference type="PANTHER" id="PTHR12064:SF94">
    <property type="entry name" value="UNEXTENDED PROTEIN"/>
    <property type="match status" value="1"/>
</dbReference>
<feature type="compositionally biased region" description="Basic residues" evidence="9">
    <location>
        <begin position="859"/>
        <end position="868"/>
    </location>
</feature>
<dbReference type="AlphaFoldDB" id="A0A8J4WIY4"/>
<dbReference type="GO" id="GO:0010960">
    <property type="term" value="P:magnesium ion homeostasis"/>
    <property type="evidence" value="ECO:0007669"/>
    <property type="project" value="InterPro"/>
</dbReference>
<dbReference type="PROSITE" id="PS51846">
    <property type="entry name" value="CNNM"/>
    <property type="match status" value="1"/>
</dbReference>
<dbReference type="Pfam" id="PF00571">
    <property type="entry name" value="CBS"/>
    <property type="match status" value="1"/>
</dbReference>
<keyword evidence="6 8" id="KW-0472">Membrane</keyword>
<organism evidence="14 15">
    <name type="scientific">Paragonimus heterotremus</name>
    <dbReference type="NCBI Taxonomy" id="100268"/>
    <lineage>
        <taxon>Eukaryota</taxon>
        <taxon>Metazoa</taxon>
        <taxon>Spiralia</taxon>
        <taxon>Lophotrochozoa</taxon>
        <taxon>Platyhelminthes</taxon>
        <taxon>Trematoda</taxon>
        <taxon>Digenea</taxon>
        <taxon>Plagiorchiida</taxon>
        <taxon>Troglotremata</taxon>
        <taxon>Troglotrematidae</taxon>
        <taxon>Paragonimus</taxon>
    </lineage>
</organism>
<protein>
    <submittedName>
        <fullName evidence="14">Unextended</fullName>
    </submittedName>
</protein>